<dbReference type="Pfam" id="PF08668">
    <property type="entry name" value="HDOD"/>
    <property type="match status" value="1"/>
</dbReference>
<dbReference type="RefSeq" id="WP_134237741.1">
    <property type="nucleotide sequence ID" value="NZ_CP155620.1"/>
</dbReference>
<dbReference type="PROSITE" id="PS51833">
    <property type="entry name" value="HDOD"/>
    <property type="match status" value="1"/>
</dbReference>
<feature type="domain" description="HDOD" evidence="1">
    <location>
        <begin position="16"/>
        <end position="217"/>
    </location>
</feature>
<evidence type="ECO:0000313" key="2">
    <source>
        <dbReference type="EMBL" id="XBJ30197.1"/>
    </source>
</evidence>
<dbReference type="AlphaFoldDB" id="A0AAU7EBN6"/>
<proteinExistence type="predicted"/>
<dbReference type="PANTHER" id="PTHR33525:SF3">
    <property type="entry name" value="RIBONUCLEASE Y"/>
    <property type="match status" value="1"/>
</dbReference>
<dbReference type="EMBL" id="CP155620">
    <property type="protein sequence ID" value="XBJ30197.1"/>
    <property type="molecule type" value="Genomic_DNA"/>
</dbReference>
<gene>
    <name evidence="2" type="ORF">AAH949_01235</name>
</gene>
<dbReference type="SUPFAM" id="SSF109604">
    <property type="entry name" value="HD-domain/PDEase-like"/>
    <property type="match status" value="1"/>
</dbReference>
<dbReference type="Gene3D" id="1.10.3210.10">
    <property type="entry name" value="Hypothetical protein af1432"/>
    <property type="match status" value="1"/>
</dbReference>
<dbReference type="InterPro" id="IPR013976">
    <property type="entry name" value="HDOD"/>
</dbReference>
<reference evidence="2" key="1">
    <citation type="submission" date="2024-05" db="EMBL/GenBank/DDBJ databases">
        <title>Campylobacter coli isolated from environmental waters in Slovenia.</title>
        <authorList>
            <person name="Zautner A.E."/>
            <person name="Bunk B."/>
            <person name="Riedel T."/>
            <person name="Sproeer C."/>
        </authorList>
    </citation>
    <scope>NUCLEOTIDE SEQUENCE</scope>
    <source>
        <strain evidence="2">CCS1377</strain>
    </source>
</reference>
<dbReference type="PANTHER" id="PTHR33525">
    <property type="match status" value="1"/>
</dbReference>
<organism evidence="2">
    <name type="scientific">Campylobacter sp. CCS1377</name>
    <dbReference type="NCBI Taxonomy" id="3158229"/>
    <lineage>
        <taxon>Bacteria</taxon>
        <taxon>Pseudomonadati</taxon>
        <taxon>Campylobacterota</taxon>
        <taxon>Epsilonproteobacteria</taxon>
        <taxon>Campylobacterales</taxon>
        <taxon>Campylobacteraceae</taxon>
        <taxon>Campylobacter</taxon>
    </lineage>
</organism>
<sequence>MRHDMNEKLLKSVETLPPLPETIHKLKKYIDEERTNIQTDKVAQIIQADPLVTAKLLQLANSPFYGFSREVKTINQVVTLFGINNIKNIILADSIRSNFTIDVSPYGLDTQKFIQTCNEEAGFISEWLLEEDKQLSYLLVPCAMLLRLGMIIFSNFLIQNHKDKEFLETLKQNNFRDITMIENQFLGVDHLSFLGFLFYRWDFDEILIESICFANTPHSASDEIKKNAYALAAVNCIFAPYNGGSVFNSKKAISLLKEANGQGMNFNIDHFIAKLPQFAKVNLNSTDDEI</sequence>
<accession>A0AAU7EBN6</accession>
<name>A0AAU7EBN6_9BACT</name>
<dbReference type="InterPro" id="IPR052340">
    <property type="entry name" value="RNase_Y/CdgJ"/>
</dbReference>
<evidence type="ECO:0000259" key="1">
    <source>
        <dbReference type="PROSITE" id="PS51833"/>
    </source>
</evidence>
<protein>
    <submittedName>
        <fullName evidence="2">HDOD domain-containing protein</fullName>
    </submittedName>
</protein>